<dbReference type="NCBIfam" id="TIGR00225">
    <property type="entry name" value="prc"/>
    <property type="match status" value="1"/>
</dbReference>
<dbReference type="Pfam" id="PF03572">
    <property type="entry name" value="Peptidase_S41"/>
    <property type="match status" value="1"/>
</dbReference>
<dbReference type="Proteomes" id="UP000181976">
    <property type="component" value="Unassembled WGS sequence"/>
</dbReference>
<dbReference type="CDD" id="cd06782">
    <property type="entry name" value="cpPDZ_CPP-like"/>
    <property type="match status" value="1"/>
</dbReference>
<dbReference type="PANTHER" id="PTHR32060:SF30">
    <property type="entry name" value="CARBOXY-TERMINAL PROCESSING PROTEASE CTPA"/>
    <property type="match status" value="1"/>
</dbReference>
<proteinExistence type="inferred from homology"/>
<organism evidence="8 9">
    <name type="scientific">Thermophagus xiamenensis</name>
    <dbReference type="NCBI Taxonomy" id="385682"/>
    <lineage>
        <taxon>Bacteria</taxon>
        <taxon>Pseudomonadati</taxon>
        <taxon>Bacteroidota</taxon>
        <taxon>Bacteroidia</taxon>
        <taxon>Marinilabiliales</taxon>
        <taxon>Marinilabiliaceae</taxon>
        <taxon>Thermophagus</taxon>
    </lineage>
</organism>
<dbReference type="CDD" id="cd07560">
    <property type="entry name" value="Peptidase_S41_CPP"/>
    <property type="match status" value="1"/>
</dbReference>
<keyword evidence="4 5" id="KW-0720">Serine protease</keyword>
<accession>A0A1I2ENQ2</accession>
<evidence type="ECO:0000256" key="5">
    <source>
        <dbReference type="RuleBase" id="RU004404"/>
    </source>
</evidence>
<dbReference type="SMART" id="SM00245">
    <property type="entry name" value="TSPc"/>
    <property type="match status" value="1"/>
</dbReference>
<evidence type="ECO:0000313" key="8">
    <source>
        <dbReference type="EMBL" id="SFE94217.1"/>
    </source>
</evidence>
<keyword evidence="6" id="KW-1133">Transmembrane helix</keyword>
<dbReference type="InterPro" id="IPR001478">
    <property type="entry name" value="PDZ"/>
</dbReference>
<dbReference type="Gene3D" id="3.30.750.44">
    <property type="match status" value="1"/>
</dbReference>
<dbReference type="SUPFAM" id="SSF50156">
    <property type="entry name" value="PDZ domain-like"/>
    <property type="match status" value="1"/>
</dbReference>
<reference evidence="8 9" key="1">
    <citation type="submission" date="2016-10" db="EMBL/GenBank/DDBJ databases">
        <authorList>
            <person name="de Groot N.N."/>
        </authorList>
    </citation>
    <scope>NUCLEOTIDE SEQUENCE [LARGE SCALE GENOMIC DNA]</scope>
    <source>
        <strain evidence="8 9">DSM 19012</strain>
    </source>
</reference>
<keyword evidence="9" id="KW-1185">Reference proteome</keyword>
<protein>
    <submittedName>
        <fullName evidence="8">Carboxyl-terminal processing protease</fullName>
    </submittedName>
</protein>
<sequence>MTEKRKHTSKQIYFPIVLAIVLVFGMWIGRVTMPSATSESGRRLLLYPQSGKLQSIINLIKEQYVDSIDVDKLEEKVIPEVLKNLDPHSVYIPPKDLQAANQELEGKFGGIGVEFSMQNDTVMVISVVSGGPSEKVGILPGDRIITVNDSVIAGVNMPTNDVVSMLRGDIGTKVNVGIKRKNRENLINFEITRGSIPLYSVDVAYMLDDSIGYIKINRFARNTYQELLGALAKLKAHNCSHVIVDLRGNSGGYLDIAISMVNEFLDKGDMIVYTEGVHSPRQEIHANGSGSCKNTDVTVLIDEFSASASEIFAGAMQDNDRGLVVGRRSFGKGLVQQQFPLPDGGALRLTVARYYTPSGRCIQKPYNNGIEDYYKDILYRYEHGEFFNKDSITVNDSLVYKTVGGRIVYGGGGIMPDVFVGRDTSNFSDYYFNLRESGVIYKFALDYADRNRNELSKYETVDELKAYLDKQPIGDMLVEFATKEKVKFNPAQYQVSKKLIINETKAYIARNILDNEGFYPIIREQDEVLNKALEVIRSGLRDSILHFAAGTMEDGNKQAVAIEQQ</sequence>
<dbReference type="GO" id="GO:0030288">
    <property type="term" value="C:outer membrane-bounded periplasmic space"/>
    <property type="evidence" value="ECO:0007669"/>
    <property type="project" value="TreeGrafter"/>
</dbReference>
<dbReference type="Pfam" id="PF13180">
    <property type="entry name" value="PDZ_2"/>
    <property type="match status" value="1"/>
</dbReference>
<dbReference type="RefSeq" id="WP_010528804.1">
    <property type="nucleotide sequence ID" value="NZ_AFSL01000098.1"/>
</dbReference>
<dbReference type="PANTHER" id="PTHR32060">
    <property type="entry name" value="TAIL-SPECIFIC PROTEASE"/>
    <property type="match status" value="1"/>
</dbReference>
<dbReference type="GO" id="GO:0007165">
    <property type="term" value="P:signal transduction"/>
    <property type="evidence" value="ECO:0007669"/>
    <property type="project" value="TreeGrafter"/>
</dbReference>
<dbReference type="GO" id="GO:0008236">
    <property type="term" value="F:serine-type peptidase activity"/>
    <property type="evidence" value="ECO:0007669"/>
    <property type="project" value="UniProtKB-KW"/>
</dbReference>
<dbReference type="InterPro" id="IPR004447">
    <property type="entry name" value="Peptidase_S41A"/>
</dbReference>
<dbReference type="Gene3D" id="3.90.226.10">
    <property type="entry name" value="2-enoyl-CoA Hydratase, Chain A, domain 1"/>
    <property type="match status" value="1"/>
</dbReference>
<dbReference type="SUPFAM" id="SSF52096">
    <property type="entry name" value="ClpP/crotonase"/>
    <property type="match status" value="1"/>
</dbReference>
<dbReference type="GO" id="GO:0004175">
    <property type="term" value="F:endopeptidase activity"/>
    <property type="evidence" value="ECO:0007669"/>
    <property type="project" value="TreeGrafter"/>
</dbReference>
<dbReference type="PROSITE" id="PS50106">
    <property type="entry name" value="PDZ"/>
    <property type="match status" value="1"/>
</dbReference>
<keyword evidence="6" id="KW-0472">Membrane</keyword>
<evidence type="ECO:0000313" key="9">
    <source>
        <dbReference type="Proteomes" id="UP000181976"/>
    </source>
</evidence>
<dbReference type="Gene3D" id="2.30.42.10">
    <property type="match status" value="1"/>
</dbReference>
<keyword evidence="6" id="KW-0812">Transmembrane</keyword>
<dbReference type="GO" id="GO:0006508">
    <property type="term" value="P:proteolysis"/>
    <property type="evidence" value="ECO:0007669"/>
    <property type="project" value="UniProtKB-KW"/>
</dbReference>
<dbReference type="eggNOG" id="COG0793">
    <property type="taxonomic scope" value="Bacteria"/>
</dbReference>
<gene>
    <name evidence="8" type="ORF">SAMN05444380_12343</name>
</gene>
<keyword evidence="3 5" id="KW-0378">Hydrolase</keyword>
<dbReference type="OrthoDB" id="9812068at2"/>
<name>A0A1I2ENQ2_9BACT</name>
<keyword evidence="2 5" id="KW-0645">Protease</keyword>
<evidence type="ECO:0000256" key="6">
    <source>
        <dbReference type="SAM" id="Phobius"/>
    </source>
</evidence>
<dbReference type="SMART" id="SM00228">
    <property type="entry name" value="PDZ"/>
    <property type="match status" value="1"/>
</dbReference>
<feature type="domain" description="PDZ" evidence="7">
    <location>
        <begin position="109"/>
        <end position="167"/>
    </location>
</feature>
<dbReference type="EMBL" id="FONA01000023">
    <property type="protein sequence ID" value="SFE94217.1"/>
    <property type="molecule type" value="Genomic_DNA"/>
</dbReference>
<evidence type="ECO:0000256" key="2">
    <source>
        <dbReference type="ARBA" id="ARBA00022670"/>
    </source>
</evidence>
<evidence type="ECO:0000256" key="3">
    <source>
        <dbReference type="ARBA" id="ARBA00022801"/>
    </source>
</evidence>
<dbReference type="InterPro" id="IPR036034">
    <property type="entry name" value="PDZ_sf"/>
</dbReference>
<evidence type="ECO:0000256" key="1">
    <source>
        <dbReference type="ARBA" id="ARBA00009179"/>
    </source>
</evidence>
<dbReference type="InParanoid" id="A0A1I2ENQ2"/>
<feature type="transmembrane region" description="Helical" evidence="6">
    <location>
        <begin position="12"/>
        <end position="29"/>
    </location>
</feature>
<comment type="similarity">
    <text evidence="1 5">Belongs to the peptidase S41A family.</text>
</comment>
<evidence type="ECO:0000259" key="7">
    <source>
        <dbReference type="PROSITE" id="PS50106"/>
    </source>
</evidence>
<dbReference type="AlphaFoldDB" id="A0A1I2ENQ2"/>
<dbReference type="STRING" id="385682.SAMN05444380_12343"/>
<dbReference type="InterPro" id="IPR029045">
    <property type="entry name" value="ClpP/crotonase-like_dom_sf"/>
</dbReference>
<dbReference type="InterPro" id="IPR005151">
    <property type="entry name" value="Tail-specific_protease"/>
</dbReference>
<dbReference type="FunFam" id="2.30.42.10:FF:000063">
    <property type="entry name" value="Peptidase, S41 family"/>
    <property type="match status" value="1"/>
</dbReference>
<evidence type="ECO:0000256" key="4">
    <source>
        <dbReference type="ARBA" id="ARBA00022825"/>
    </source>
</evidence>